<organism evidence="2 3">
    <name type="scientific">Carboxydichorda subterranea</name>
    <dbReference type="NCBI Taxonomy" id="3109565"/>
    <lineage>
        <taxon>Bacteria</taxon>
        <taxon>Bacillati</taxon>
        <taxon>Bacillota</taxon>
        <taxon>Limnochordia</taxon>
        <taxon>Limnochordales</taxon>
        <taxon>Geochordaceae</taxon>
        <taxon>Carboxydichorda</taxon>
    </lineage>
</organism>
<keyword evidence="1" id="KW-0472">Membrane</keyword>
<protein>
    <recommendedName>
        <fullName evidence="4">ATP synthase subunit I</fullName>
    </recommendedName>
</protein>
<feature type="transmembrane region" description="Helical" evidence="1">
    <location>
        <begin position="47"/>
        <end position="78"/>
    </location>
</feature>
<reference evidence="2 3" key="1">
    <citation type="journal article" date="2024" name="Front. Microbiol.">
        <title>Novel thermophilic genera Geochorda gen. nov. and Carboxydochorda gen. nov. from the deep terrestrial subsurface reveal the ecophysiological diversity in the class Limnochordia.</title>
        <authorList>
            <person name="Karnachuk O.V."/>
            <person name="Lukina A.P."/>
            <person name="Avakyan M.R."/>
            <person name="Kadnikov V.V."/>
            <person name="Begmatov S."/>
            <person name="Beletsky A.V."/>
            <person name="Vlasova K.G."/>
            <person name="Novikov A.A."/>
            <person name="Shcherbakova V.A."/>
            <person name="Mardanov A.V."/>
            <person name="Ravin N.V."/>
        </authorList>
    </citation>
    <scope>NUCLEOTIDE SEQUENCE [LARGE SCALE GENOMIC DNA]</scope>
    <source>
        <strain evidence="2 3">L945</strain>
    </source>
</reference>
<proteinExistence type="predicted"/>
<dbReference type="EMBL" id="CP141615">
    <property type="protein sequence ID" value="WRP16934.1"/>
    <property type="molecule type" value="Genomic_DNA"/>
</dbReference>
<dbReference type="RefSeq" id="WP_324716206.1">
    <property type="nucleotide sequence ID" value="NZ_CP141615.1"/>
</dbReference>
<keyword evidence="1" id="KW-0812">Transmembrane</keyword>
<evidence type="ECO:0000313" key="2">
    <source>
        <dbReference type="EMBL" id="WRP16934.1"/>
    </source>
</evidence>
<evidence type="ECO:0008006" key="4">
    <source>
        <dbReference type="Google" id="ProtNLM"/>
    </source>
</evidence>
<gene>
    <name evidence="2" type="ORF">U7230_12700</name>
</gene>
<evidence type="ECO:0000313" key="3">
    <source>
        <dbReference type="Proteomes" id="UP001332192"/>
    </source>
</evidence>
<dbReference type="Proteomes" id="UP001332192">
    <property type="component" value="Chromosome"/>
</dbReference>
<sequence length="161" mass="16167">MQSGAGARGAGGLIGQARPAARAGETFPHKASTAGLEWAVQDRGGTLVAVVLAGTAVAAMAAGTAAAGGVLAGGTVALANRHLMRWAMLRWQEGGPGALWVVAASMARLALAGTVLWWASGRGLAFLLGTLGGLLADLVAHVISMPYRTRRRRAGGEQSGS</sequence>
<feature type="transmembrane region" description="Helical" evidence="1">
    <location>
        <begin position="124"/>
        <end position="143"/>
    </location>
</feature>
<name>A0ABZ1BW83_9FIRM</name>
<evidence type="ECO:0000256" key="1">
    <source>
        <dbReference type="SAM" id="Phobius"/>
    </source>
</evidence>
<accession>A0ABZ1BW83</accession>
<keyword evidence="1" id="KW-1133">Transmembrane helix</keyword>
<feature type="transmembrane region" description="Helical" evidence="1">
    <location>
        <begin position="98"/>
        <end position="118"/>
    </location>
</feature>
<keyword evidence="3" id="KW-1185">Reference proteome</keyword>